<evidence type="ECO:0000256" key="6">
    <source>
        <dbReference type="ARBA" id="ARBA00023136"/>
    </source>
</evidence>
<keyword evidence="3 9" id="KW-0812">Transmembrane</keyword>
<dbReference type="InterPro" id="IPR017946">
    <property type="entry name" value="PLC-like_Pdiesterase_TIM-brl"/>
</dbReference>
<dbReference type="GeneID" id="105983942"/>
<dbReference type="InterPro" id="IPR030395">
    <property type="entry name" value="GP_PDE_dom"/>
</dbReference>
<keyword evidence="4" id="KW-0378">Hydrolase</keyword>
<feature type="transmembrane region" description="Helical" evidence="9">
    <location>
        <begin position="185"/>
        <end position="210"/>
    </location>
</feature>
<dbReference type="Proteomes" id="UP000081671">
    <property type="component" value="Unplaced"/>
</dbReference>
<sequence>MAEAAKKTEPKSESERPMINDPNETWITRIFNYRCYITFLTGFYSCDWEYEEWDKTELGSCCCSRIEQVFFVCLVISFCVSVTLLFLWIETSNEYFDFDWVVHLGTGRWFYWSILMLSLTGIMTAYTSLLLVLGFLLLWERMELFLHACHKVLIWLVIILCVFLMAIICKFWRDKWLIAGLSLKIFAPYVHLCGIAVMSIISWPLSFYVSRLEAEIRLRRFKMTCFEVQNEEETDIFRRLRALQVAVAFPFLLLLICLYLLPLGIYSPCIQKTEDLGPRPVFIAHRGAPMVAPENTMMSFEKAVEFGAYALETDVYLSYDHVPFLMHDHDLSRTTNIKEVMPNATYNHSAFFSWPLLRTLNAGKWFVENMPYYNMKPLSEEDKRRARNETIPKLVDLLELAKKERKFLIFDLFGPPPTHPLRNGYIRHVVDLILKSKIEQHLILWLPVYDREYVKQVAPGFQQVGRFLSVEKLAEENIKMINVDYKKLFYNGLREYKAANININLYIINEPWLFSLAWCSKINSVTTDNIPLLSQMSYPYFFMTPGYYMGIWLLVDFTSAVIITAIFCFHWWREAEKEKMREVCNASGKVQGLACSSLSSPYPLLPRALAIPMKRKETASLQEKPTQPPDRIGESPWIINPPNKGSKKPPSVKDNVKTDAANAPKPPLTESSKDTNTYYSTFSETSQEPRTK</sequence>
<feature type="transmembrane region" description="Helical" evidence="9">
    <location>
        <begin position="245"/>
        <end position="266"/>
    </location>
</feature>
<evidence type="ECO:0000256" key="2">
    <source>
        <dbReference type="ARBA" id="ARBA00007277"/>
    </source>
</evidence>
<keyword evidence="6 9" id="KW-0472">Membrane</keyword>
<accession>A0A1S3EZQ3</accession>
<keyword evidence="11" id="KW-1185">Reference proteome</keyword>
<evidence type="ECO:0000256" key="1">
    <source>
        <dbReference type="ARBA" id="ARBA00004141"/>
    </source>
</evidence>
<dbReference type="OrthoDB" id="1058301at2759"/>
<keyword evidence="5 9" id="KW-1133">Transmembrane helix</keyword>
<dbReference type="PROSITE" id="PS51704">
    <property type="entry name" value="GP_PDE"/>
    <property type="match status" value="1"/>
</dbReference>
<feature type="region of interest" description="Disordered" evidence="8">
    <location>
        <begin position="617"/>
        <end position="692"/>
    </location>
</feature>
<dbReference type="CTD" id="220032"/>
<keyword evidence="7" id="KW-0325">Glycoprotein</keyword>
<dbReference type="FunCoup" id="A0A1S3EZQ3">
    <property type="interactions" value="264"/>
</dbReference>
<protein>
    <submittedName>
        <fullName evidence="12">Glycerophosphodiester phosphodiesterase domain-containing protein 4</fullName>
    </submittedName>
</protein>
<dbReference type="GO" id="GO:0006629">
    <property type="term" value="P:lipid metabolic process"/>
    <property type="evidence" value="ECO:0007669"/>
    <property type="project" value="InterPro"/>
</dbReference>
<comment type="similarity">
    <text evidence="2">Belongs to the glycerophosphoryl diester phosphodiesterase family.</text>
</comment>
<evidence type="ECO:0000256" key="8">
    <source>
        <dbReference type="SAM" id="MobiDB-lite"/>
    </source>
</evidence>
<dbReference type="SUPFAM" id="SSF51695">
    <property type="entry name" value="PLC-like phosphodiesterases"/>
    <property type="match status" value="1"/>
</dbReference>
<dbReference type="KEGG" id="dord:105983942"/>
<dbReference type="AlphaFoldDB" id="A0A1S3EZQ3"/>
<evidence type="ECO:0000256" key="5">
    <source>
        <dbReference type="ARBA" id="ARBA00022989"/>
    </source>
</evidence>
<evidence type="ECO:0000256" key="7">
    <source>
        <dbReference type="ARBA" id="ARBA00023180"/>
    </source>
</evidence>
<evidence type="ECO:0000256" key="4">
    <source>
        <dbReference type="ARBA" id="ARBA00022801"/>
    </source>
</evidence>
<dbReference type="GO" id="GO:0008889">
    <property type="term" value="F:glycerophosphodiester phosphodiesterase activity"/>
    <property type="evidence" value="ECO:0007669"/>
    <property type="project" value="TreeGrafter"/>
</dbReference>
<gene>
    <name evidence="12" type="primary">Gdpd4</name>
</gene>
<dbReference type="GO" id="GO:0016020">
    <property type="term" value="C:membrane"/>
    <property type="evidence" value="ECO:0007669"/>
    <property type="project" value="UniProtKB-SubCell"/>
</dbReference>
<feature type="transmembrane region" description="Helical" evidence="9">
    <location>
        <begin position="547"/>
        <end position="572"/>
    </location>
</feature>
<evidence type="ECO:0000313" key="12">
    <source>
        <dbReference type="RefSeq" id="XP_012869425.1"/>
    </source>
</evidence>
<evidence type="ECO:0000259" key="10">
    <source>
        <dbReference type="PROSITE" id="PS51704"/>
    </source>
</evidence>
<feature type="domain" description="GP-PDE" evidence="10">
    <location>
        <begin position="280"/>
        <end position="537"/>
    </location>
</feature>
<name>A0A1S3EZQ3_DIPOR</name>
<dbReference type="InParanoid" id="A0A1S3EZQ3"/>
<feature type="transmembrane region" description="Helical" evidence="9">
    <location>
        <begin position="109"/>
        <end position="140"/>
    </location>
</feature>
<comment type="subcellular location">
    <subcellularLocation>
        <location evidence="1">Membrane</location>
        <topology evidence="1">Multi-pass membrane protein</topology>
    </subcellularLocation>
</comment>
<organism evidence="11 12">
    <name type="scientific">Dipodomys ordii</name>
    <name type="common">Ord's kangaroo rat</name>
    <dbReference type="NCBI Taxonomy" id="10020"/>
    <lineage>
        <taxon>Eukaryota</taxon>
        <taxon>Metazoa</taxon>
        <taxon>Chordata</taxon>
        <taxon>Craniata</taxon>
        <taxon>Vertebrata</taxon>
        <taxon>Euteleostomi</taxon>
        <taxon>Mammalia</taxon>
        <taxon>Eutheria</taxon>
        <taxon>Euarchontoglires</taxon>
        <taxon>Glires</taxon>
        <taxon>Rodentia</taxon>
        <taxon>Castorimorpha</taxon>
        <taxon>Heteromyidae</taxon>
        <taxon>Dipodomyinae</taxon>
        <taxon>Dipodomys</taxon>
    </lineage>
</organism>
<feature type="transmembrane region" description="Helical" evidence="9">
    <location>
        <begin position="69"/>
        <end position="89"/>
    </location>
</feature>
<proteinExistence type="inferred from homology"/>
<evidence type="ECO:0000313" key="11">
    <source>
        <dbReference type="Proteomes" id="UP000081671"/>
    </source>
</evidence>
<feature type="compositionally biased region" description="Low complexity" evidence="8">
    <location>
        <begin position="640"/>
        <end position="653"/>
    </location>
</feature>
<reference evidence="12" key="1">
    <citation type="submission" date="2025-08" db="UniProtKB">
        <authorList>
            <consortium name="RefSeq"/>
        </authorList>
    </citation>
    <scope>IDENTIFICATION</scope>
    <source>
        <tissue evidence="12">Kidney</tissue>
    </source>
</reference>
<dbReference type="Pfam" id="PF03009">
    <property type="entry name" value="GDPD"/>
    <property type="match status" value="1"/>
</dbReference>
<dbReference type="RefSeq" id="XP_012869425.1">
    <property type="nucleotide sequence ID" value="XM_013013971.1"/>
</dbReference>
<dbReference type="PANTHER" id="PTHR23344">
    <property type="entry name" value="GLYCEROPHOSPHORYL DIESTER PHOSPHODIESTERASE"/>
    <property type="match status" value="1"/>
</dbReference>
<feature type="transmembrane region" description="Helical" evidence="9">
    <location>
        <begin position="152"/>
        <end position="173"/>
    </location>
</feature>
<feature type="compositionally biased region" description="Polar residues" evidence="8">
    <location>
        <begin position="674"/>
        <end position="686"/>
    </location>
</feature>
<dbReference type="Gene3D" id="3.20.20.190">
    <property type="entry name" value="Phosphatidylinositol (PI) phosphodiesterase"/>
    <property type="match status" value="1"/>
</dbReference>
<evidence type="ECO:0000256" key="9">
    <source>
        <dbReference type="SAM" id="Phobius"/>
    </source>
</evidence>
<dbReference type="PANTHER" id="PTHR23344:SF13">
    <property type="entry name" value="GLYCEROPHOSPHODIESTER PHOSPHODIESTERASE DOMAIN-CONTAINING PROTEIN 4"/>
    <property type="match status" value="1"/>
</dbReference>
<evidence type="ECO:0000256" key="3">
    <source>
        <dbReference type="ARBA" id="ARBA00022692"/>
    </source>
</evidence>